<feature type="domain" description="HTH luxR-type" evidence="4">
    <location>
        <begin position="159"/>
        <end position="224"/>
    </location>
</feature>
<dbReference type="CDD" id="cd06170">
    <property type="entry name" value="LuxR_C_like"/>
    <property type="match status" value="1"/>
</dbReference>
<dbReference type="EMBL" id="BMUW01000003">
    <property type="protein sequence ID" value="GGZ47404.1"/>
    <property type="molecule type" value="Genomic_DNA"/>
</dbReference>
<dbReference type="Pfam" id="PF00196">
    <property type="entry name" value="GerE"/>
    <property type="match status" value="1"/>
</dbReference>
<gene>
    <name evidence="5" type="ORF">GCM10010328_22330</name>
</gene>
<accession>A0ABQ3BJH5</accession>
<evidence type="ECO:0000256" key="2">
    <source>
        <dbReference type="ARBA" id="ARBA00023125"/>
    </source>
</evidence>
<comment type="caution">
    <text evidence="5">The sequence shown here is derived from an EMBL/GenBank/DDBJ whole genome shotgun (WGS) entry which is preliminary data.</text>
</comment>
<dbReference type="PANTHER" id="PTHR44688">
    <property type="entry name" value="DNA-BINDING TRANSCRIPTIONAL ACTIVATOR DEVR_DOSR"/>
    <property type="match status" value="1"/>
</dbReference>
<dbReference type="GO" id="GO:0003677">
    <property type="term" value="F:DNA binding"/>
    <property type="evidence" value="ECO:0007669"/>
    <property type="project" value="UniProtKB-KW"/>
</dbReference>
<keyword evidence="3" id="KW-0804">Transcription</keyword>
<dbReference type="PANTHER" id="PTHR44688:SF16">
    <property type="entry name" value="DNA-BINDING TRANSCRIPTIONAL ACTIVATOR DEVR_DOSR"/>
    <property type="match status" value="1"/>
</dbReference>
<sequence>MSSTGPAPRPDGTVRVLLAPGHSSLFTAGIASALGRTPGIRLLTTGQAAREEPDVVLVEDAPGVPVDEVIALLPAPLTAGPPDARRPRIIVMLRDDRVDRILGYLRSDVRGFVCHNAPLRELVTAVRVVFRNEAFLPYGIAALIIEGILPHLPRPDPGPSPSVSELTPREREIFNLMASGISNAEIADACSLSQKTVKFHVSNILRKLGMKNRIQAVVRTRGVPCVSA</sequence>
<dbReference type="Gene3D" id="3.40.50.2300">
    <property type="match status" value="1"/>
</dbReference>
<name>A0ABQ3BJH5_9ACTN</name>
<dbReference type="Proteomes" id="UP000624183">
    <property type="component" value="Unassembled WGS sequence"/>
</dbReference>
<keyword evidence="2 5" id="KW-0238">DNA-binding</keyword>
<evidence type="ECO:0000313" key="6">
    <source>
        <dbReference type="Proteomes" id="UP000624183"/>
    </source>
</evidence>
<keyword evidence="6" id="KW-1185">Reference proteome</keyword>
<dbReference type="SUPFAM" id="SSF46894">
    <property type="entry name" value="C-terminal effector domain of the bipartite response regulators"/>
    <property type="match status" value="1"/>
</dbReference>
<dbReference type="PROSITE" id="PS50043">
    <property type="entry name" value="HTH_LUXR_2"/>
    <property type="match status" value="1"/>
</dbReference>
<evidence type="ECO:0000313" key="5">
    <source>
        <dbReference type="EMBL" id="GGZ47404.1"/>
    </source>
</evidence>
<dbReference type="PROSITE" id="PS00622">
    <property type="entry name" value="HTH_LUXR_1"/>
    <property type="match status" value="1"/>
</dbReference>
<keyword evidence="1" id="KW-0805">Transcription regulation</keyword>
<evidence type="ECO:0000256" key="1">
    <source>
        <dbReference type="ARBA" id="ARBA00023015"/>
    </source>
</evidence>
<evidence type="ECO:0000259" key="4">
    <source>
        <dbReference type="PROSITE" id="PS50043"/>
    </source>
</evidence>
<reference evidence="6" key="1">
    <citation type="journal article" date="2019" name="Int. J. Syst. Evol. Microbiol.">
        <title>The Global Catalogue of Microorganisms (GCM) 10K type strain sequencing project: providing services to taxonomists for standard genome sequencing and annotation.</title>
        <authorList>
            <consortium name="The Broad Institute Genomics Platform"/>
            <consortium name="The Broad Institute Genome Sequencing Center for Infectious Disease"/>
            <person name="Wu L."/>
            <person name="Ma J."/>
        </authorList>
    </citation>
    <scope>NUCLEOTIDE SEQUENCE [LARGE SCALE GENOMIC DNA]</scope>
    <source>
        <strain evidence="6">JCM 4602</strain>
    </source>
</reference>
<evidence type="ECO:0000256" key="3">
    <source>
        <dbReference type="ARBA" id="ARBA00023163"/>
    </source>
</evidence>
<protein>
    <submittedName>
        <fullName evidence="5">DNA-binding response regulator</fullName>
    </submittedName>
</protein>
<dbReference type="SMART" id="SM00421">
    <property type="entry name" value="HTH_LUXR"/>
    <property type="match status" value="1"/>
</dbReference>
<dbReference type="InterPro" id="IPR000792">
    <property type="entry name" value="Tscrpt_reg_LuxR_C"/>
</dbReference>
<organism evidence="5 6">
    <name type="scientific">Streptomyces rubiginosohelvolus</name>
    <dbReference type="NCBI Taxonomy" id="67362"/>
    <lineage>
        <taxon>Bacteria</taxon>
        <taxon>Bacillati</taxon>
        <taxon>Actinomycetota</taxon>
        <taxon>Actinomycetes</taxon>
        <taxon>Kitasatosporales</taxon>
        <taxon>Streptomycetaceae</taxon>
        <taxon>Streptomyces</taxon>
    </lineage>
</organism>
<dbReference type="InterPro" id="IPR016032">
    <property type="entry name" value="Sig_transdc_resp-reg_C-effctor"/>
</dbReference>
<dbReference type="PRINTS" id="PR00038">
    <property type="entry name" value="HTHLUXR"/>
</dbReference>
<proteinExistence type="predicted"/>